<dbReference type="PANTHER" id="PTHR33542">
    <property type="entry name" value="SIROHYDROCHLORIN FERROCHELATASE, CHLOROPLASTIC"/>
    <property type="match status" value="1"/>
</dbReference>
<accession>A0A2J6WM85</accession>
<organism evidence="3 4">
    <name type="scientific">Thermodesulfovibrio aggregans</name>
    <dbReference type="NCBI Taxonomy" id="86166"/>
    <lineage>
        <taxon>Bacteria</taxon>
        <taxon>Pseudomonadati</taxon>
        <taxon>Nitrospirota</taxon>
        <taxon>Thermodesulfovibrionia</taxon>
        <taxon>Thermodesulfovibrionales</taxon>
        <taxon>Thermodesulfovibrionaceae</taxon>
        <taxon>Thermodesulfovibrio</taxon>
    </lineage>
</organism>
<evidence type="ECO:0000313" key="3">
    <source>
        <dbReference type="EMBL" id="PMP71488.1"/>
    </source>
</evidence>
<dbReference type="Pfam" id="PF01903">
    <property type="entry name" value="CbiX"/>
    <property type="match status" value="1"/>
</dbReference>
<dbReference type="InterPro" id="IPR050963">
    <property type="entry name" value="Sirohydro_Cobaltochel/CbiX"/>
</dbReference>
<protein>
    <recommendedName>
        <fullName evidence="5">Cobalamin biosynthesis protein CbiX</fullName>
    </recommendedName>
</protein>
<dbReference type="GO" id="GO:0016829">
    <property type="term" value="F:lyase activity"/>
    <property type="evidence" value="ECO:0007669"/>
    <property type="project" value="UniProtKB-KW"/>
</dbReference>
<comment type="caution">
    <text evidence="3">The sequence shown here is derived from an EMBL/GenBank/DDBJ whole genome shotgun (WGS) entry which is preliminary data.</text>
</comment>
<dbReference type="SUPFAM" id="SSF53800">
    <property type="entry name" value="Chelatase"/>
    <property type="match status" value="1"/>
</dbReference>
<name>A0A2J6WM85_9BACT</name>
<evidence type="ECO:0000256" key="2">
    <source>
        <dbReference type="ARBA" id="ARBA00023239"/>
    </source>
</evidence>
<dbReference type="Proteomes" id="UP000242288">
    <property type="component" value="Unassembled WGS sequence"/>
</dbReference>
<dbReference type="CDD" id="cd03416">
    <property type="entry name" value="CbiX_SirB_N"/>
    <property type="match status" value="1"/>
</dbReference>
<dbReference type="EMBL" id="PNIO01000027">
    <property type="protein sequence ID" value="PMP71488.1"/>
    <property type="molecule type" value="Genomic_DNA"/>
</dbReference>
<keyword evidence="1" id="KW-0479">Metal-binding</keyword>
<evidence type="ECO:0000256" key="1">
    <source>
        <dbReference type="ARBA" id="ARBA00022723"/>
    </source>
</evidence>
<evidence type="ECO:0008006" key="5">
    <source>
        <dbReference type="Google" id="ProtNLM"/>
    </source>
</evidence>
<gene>
    <name evidence="3" type="ORF">C0186_03580</name>
</gene>
<dbReference type="AlphaFoldDB" id="A0A2J6WM85"/>
<dbReference type="GO" id="GO:0046872">
    <property type="term" value="F:metal ion binding"/>
    <property type="evidence" value="ECO:0007669"/>
    <property type="project" value="UniProtKB-KW"/>
</dbReference>
<reference evidence="3 4" key="1">
    <citation type="submission" date="2018-01" db="EMBL/GenBank/DDBJ databases">
        <title>Metagenomic assembled genomes from two thermal pools in the Uzon Caldera, Kamchatka, Russia.</title>
        <authorList>
            <person name="Wilkins L."/>
            <person name="Ettinger C."/>
        </authorList>
    </citation>
    <scope>NUCLEOTIDE SEQUENCE [LARGE SCALE GENOMIC DNA]</scope>
    <source>
        <strain evidence="3">ZAV-04</strain>
    </source>
</reference>
<sequence length="127" mass="14560">MSLEKIIIVAHGSPKEEANKLKEFAKTFAITLKMRPDQVKYAYLKFSNPSLEEVLLECVKEKAKTIIVHPLFLFSGGHVISEIPEIIAKFKKNYPDIEINVTKSLGLHEKLIEIIKERIEELKQCLL</sequence>
<dbReference type="InterPro" id="IPR002762">
    <property type="entry name" value="CbiX-like"/>
</dbReference>
<keyword evidence="2" id="KW-0456">Lyase</keyword>
<evidence type="ECO:0000313" key="4">
    <source>
        <dbReference type="Proteomes" id="UP000242288"/>
    </source>
</evidence>
<dbReference type="PANTHER" id="PTHR33542:SF3">
    <property type="entry name" value="SIROHYDROCHLORIN FERROCHELATASE, CHLOROPLASTIC"/>
    <property type="match status" value="1"/>
</dbReference>
<proteinExistence type="predicted"/>
<dbReference type="Gene3D" id="3.40.50.1400">
    <property type="match status" value="1"/>
</dbReference>